<dbReference type="Pfam" id="PF21189">
    <property type="entry name" value="PHA02142"/>
    <property type="match status" value="1"/>
</dbReference>
<proteinExistence type="predicted"/>
<evidence type="ECO:0000313" key="3">
    <source>
        <dbReference type="Proteomes" id="UP001600064"/>
    </source>
</evidence>
<dbReference type="SUPFAM" id="SSF56091">
    <property type="entry name" value="DNA ligase/mRNA capping enzyme, catalytic domain"/>
    <property type="match status" value="1"/>
</dbReference>
<evidence type="ECO:0000259" key="1">
    <source>
        <dbReference type="Pfam" id="PF09414"/>
    </source>
</evidence>
<name>A0ABR4DIU8_9PEZI</name>
<protein>
    <recommendedName>
        <fullName evidence="1">RNA ligase domain-containing protein</fullName>
    </recommendedName>
</protein>
<dbReference type="RefSeq" id="XP_070869007.1">
    <property type="nucleotide sequence ID" value="XM_071008740.1"/>
</dbReference>
<reference evidence="2 3" key="1">
    <citation type="journal article" date="2024" name="Commun. Biol.">
        <title>Comparative genomic analysis of thermophilic fungi reveals convergent evolutionary adaptations and gene losses.</title>
        <authorList>
            <person name="Steindorff A.S."/>
            <person name="Aguilar-Pontes M.V."/>
            <person name="Robinson A.J."/>
            <person name="Andreopoulos B."/>
            <person name="LaButti K."/>
            <person name="Kuo A."/>
            <person name="Mondo S."/>
            <person name="Riley R."/>
            <person name="Otillar R."/>
            <person name="Haridas S."/>
            <person name="Lipzen A."/>
            <person name="Grimwood J."/>
            <person name="Schmutz J."/>
            <person name="Clum A."/>
            <person name="Reid I.D."/>
            <person name="Moisan M.C."/>
            <person name="Butler G."/>
            <person name="Nguyen T.T.M."/>
            <person name="Dewar K."/>
            <person name="Conant G."/>
            <person name="Drula E."/>
            <person name="Henrissat B."/>
            <person name="Hansel C."/>
            <person name="Singer S."/>
            <person name="Hutchinson M.I."/>
            <person name="de Vries R.P."/>
            <person name="Natvig D.O."/>
            <person name="Powell A.J."/>
            <person name="Tsang A."/>
            <person name="Grigoriev I.V."/>
        </authorList>
    </citation>
    <scope>NUCLEOTIDE SEQUENCE [LARGE SCALE GENOMIC DNA]</scope>
    <source>
        <strain evidence="2 3">ATCC 22073</strain>
    </source>
</reference>
<comment type="caution">
    <text evidence="2">The sequence shown here is derived from an EMBL/GenBank/DDBJ whole genome shotgun (WGS) entry which is preliminary data.</text>
</comment>
<accession>A0ABR4DIU8</accession>
<feature type="domain" description="RNA ligase" evidence="1">
    <location>
        <begin position="202"/>
        <end position="353"/>
    </location>
</feature>
<dbReference type="Pfam" id="PF09414">
    <property type="entry name" value="RNA_ligase"/>
    <property type="match status" value="1"/>
</dbReference>
<dbReference type="InterPro" id="IPR021122">
    <property type="entry name" value="RNA_ligase_dom_REL/Rnl2"/>
</dbReference>
<dbReference type="GeneID" id="98123384"/>
<sequence length="364" mass="41064">MTNTHNSPTQVPTPLILQTRKLVSVREISRIERIRRYPFAIAHIDGWQVVVGARGYKDGDLVVFFEIDSFVPKTDRFWELFADPSRENGIVTFRGRQGYRVRSTRVFGRLSQGLVFPLACFPEINRPYQDKITAVGYRAATEELLSRSFAETLGVMKWEFTERAESLPSLGRPPAFIRPAGWPRIQDVEKSVFASKKREKLWVITEKLDGVTMTVAEDLMDRDDNLYWQTAKASGVLQALPRIDGLPNIAVIGELCGSSIQGNTMNYPEATHEFAVFAMWDIDQARYLPPGKTLEICKRHDLKHTPVIGVMTIGEVAKDAGELLRKAEGRGCYGGIREGFVFHAFDGADHFKVISNAWLLQTGK</sequence>
<keyword evidence="3" id="KW-1185">Reference proteome</keyword>
<gene>
    <name evidence="2" type="ORF">VTJ83DRAFT_2467</name>
</gene>
<evidence type="ECO:0000313" key="2">
    <source>
        <dbReference type="EMBL" id="KAL2270283.1"/>
    </source>
</evidence>
<dbReference type="Gene3D" id="3.30.470.30">
    <property type="entry name" value="DNA ligase/mRNA capping enzyme"/>
    <property type="match status" value="1"/>
</dbReference>
<dbReference type="EMBL" id="JAZGUE010000002">
    <property type="protein sequence ID" value="KAL2270283.1"/>
    <property type="molecule type" value="Genomic_DNA"/>
</dbReference>
<dbReference type="Proteomes" id="UP001600064">
    <property type="component" value="Unassembled WGS sequence"/>
</dbReference>
<organism evidence="2 3">
    <name type="scientific">Remersonia thermophila</name>
    <dbReference type="NCBI Taxonomy" id="72144"/>
    <lineage>
        <taxon>Eukaryota</taxon>
        <taxon>Fungi</taxon>
        <taxon>Dikarya</taxon>
        <taxon>Ascomycota</taxon>
        <taxon>Pezizomycotina</taxon>
        <taxon>Sordariomycetes</taxon>
        <taxon>Sordariomycetidae</taxon>
        <taxon>Sordariales</taxon>
        <taxon>Sordariales incertae sedis</taxon>
        <taxon>Remersonia</taxon>
    </lineage>
</organism>